<keyword evidence="1" id="KW-0472">Membrane</keyword>
<name>A0A0G0Z0W8_9BACT</name>
<reference evidence="3 4" key="1">
    <citation type="journal article" date="2015" name="Nature">
        <title>rRNA introns, odd ribosomes, and small enigmatic genomes across a large radiation of phyla.</title>
        <authorList>
            <person name="Brown C.T."/>
            <person name="Hug L.A."/>
            <person name="Thomas B.C."/>
            <person name="Sharon I."/>
            <person name="Castelle C.J."/>
            <person name="Singh A."/>
            <person name="Wilkins M.J."/>
            <person name="Williams K.H."/>
            <person name="Banfield J.F."/>
        </authorList>
    </citation>
    <scope>NUCLEOTIDE SEQUENCE [LARGE SCALE GENOMIC DNA]</scope>
</reference>
<evidence type="ECO:0000313" key="3">
    <source>
        <dbReference type="EMBL" id="KKS42447.1"/>
    </source>
</evidence>
<dbReference type="InterPro" id="IPR032350">
    <property type="entry name" value="Nbr1_FW"/>
</dbReference>
<feature type="transmembrane region" description="Helical" evidence="1">
    <location>
        <begin position="29"/>
        <end position="47"/>
    </location>
</feature>
<accession>A0A0G0Z0W8</accession>
<dbReference type="AlphaFoldDB" id="A0A0G0Z0W8"/>
<dbReference type="EMBL" id="LCCZ01000043">
    <property type="protein sequence ID" value="KKS42447.1"/>
    <property type="molecule type" value="Genomic_DNA"/>
</dbReference>
<keyword evidence="1" id="KW-1133">Transmembrane helix</keyword>
<sequence length="598" mass="63962">DLNNQLLILFIKIKMPKADFRSFIPQTKYFALIAGILLMLLTAFSSLSPVTKKVYAEVCGCSRTWANLDPPCEKRNPDQWGCGSEQCAKVCNSSDLTFTSSCTSSTIASSCTGTIKWVWWNGSDLSEHVKLQSANKSTGAADTSEKNAPNIANYFDTGSWATRTDNGWTGGPYYVTLACGKKYHAYVWTDDMYNWNGGISHDAGWVDGPTCPPNASCVSNTIPTTMYTGQTQAVSVVVNNNGNVAWTSGGSNPYRLGIINPQDSMLWGISRNELPSSPINGGSNATFNFNITAPSTPGTYANQWKMVQEGVTWFGSTCGPASVTVVNQPPTPTPIPTNTPTPTPTPIPTPIPLLQWFQVSGNGGIIAANRTSGTSINDILPNGKYFFDPLSSGGIIIAAASTSFNLSQTHPQPAERHLVTNYGPITSSYNYTYFKNKYASRDFAPDSSAGPVLPANLTGKSYYYYSNPLGALTVNAGTYTGNAVIIVEGDLSITGNITLSANSALAFFVKGRSGGGININGSVASIKGFFLTSGRFDDGVSGNQLTVTGGVVANDFALRRNLGGNSQPAELFVSDPSIFVNLNSILGERRYTWYEVAE</sequence>
<evidence type="ECO:0000256" key="1">
    <source>
        <dbReference type="SAM" id="Phobius"/>
    </source>
</evidence>
<dbReference type="InterPro" id="IPR013783">
    <property type="entry name" value="Ig-like_fold"/>
</dbReference>
<organism evidence="3 4">
    <name type="scientific">candidate division CPR1 bacterium GW2011_GWA2_42_17</name>
    <dbReference type="NCBI Taxonomy" id="1618341"/>
    <lineage>
        <taxon>Bacteria</taxon>
        <taxon>candidate division CPR1</taxon>
    </lineage>
</organism>
<comment type="caution">
    <text evidence="3">The sequence shown here is derived from an EMBL/GenBank/DDBJ whole genome shotgun (WGS) entry which is preliminary data.</text>
</comment>
<feature type="non-terminal residue" evidence="3">
    <location>
        <position position="1"/>
    </location>
</feature>
<dbReference type="Gene3D" id="2.60.40.10">
    <property type="entry name" value="Immunoglobulins"/>
    <property type="match status" value="1"/>
</dbReference>
<feature type="domain" description="Nbr1 FW" evidence="2">
    <location>
        <begin position="230"/>
        <end position="316"/>
    </location>
</feature>
<dbReference type="Pfam" id="PF16158">
    <property type="entry name" value="N_BRCA1_IG"/>
    <property type="match status" value="1"/>
</dbReference>
<protein>
    <submittedName>
        <fullName evidence="3">YD repeat protein</fullName>
    </submittedName>
</protein>
<dbReference type="Proteomes" id="UP000034875">
    <property type="component" value="Unassembled WGS sequence"/>
</dbReference>
<gene>
    <name evidence="3" type="ORF">UV05_C0043G0001</name>
</gene>
<evidence type="ECO:0000259" key="2">
    <source>
        <dbReference type="Pfam" id="PF16158"/>
    </source>
</evidence>
<keyword evidence="1" id="KW-0812">Transmembrane</keyword>
<evidence type="ECO:0000313" key="4">
    <source>
        <dbReference type="Proteomes" id="UP000034875"/>
    </source>
</evidence>
<proteinExistence type="predicted"/>